<dbReference type="Proteomes" id="UP000242474">
    <property type="component" value="Unassembled WGS sequence"/>
</dbReference>
<keyword evidence="3" id="KW-1133">Transmembrane helix</keyword>
<dbReference type="STRING" id="763665.A0A2G5B2F9"/>
<organism evidence="5 6">
    <name type="scientific">Coemansia reversa (strain ATCC 12441 / NRRL 1564)</name>
    <dbReference type="NCBI Taxonomy" id="763665"/>
    <lineage>
        <taxon>Eukaryota</taxon>
        <taxon>Fungi</taxon>
        <taxon>Fungi incertae sedis</taxon>
        <taxon>Zoopagomycota</taxon>
        <taxon>Kickxellomycotina</taxon>
        <taxon>Kickxellomycetes</taxon>
        <taxon>Kickxellales</taxon>
        <taxon>Kickxellaceae</taxon>
        <taxon>Coemansia</taxon>
    </lineage>
</organism>
<dbReference type="OrthoDB" id="348678at2759"/>
<dbReference type="GO" id="GO:0000298">
    <property type="term" value="F:endopolyphosphatase activity"/>
    <property type="evidence" value="ECO:0007669"/>
    <property type="project" value="TreeGrafter"/>
</dbReference>
<name>A0A2G5B2F9_COERN</name>
<evidence type="ECO:0000256" key="1">
    <source>
        <dbReference type="ARBA" id="ARBA00022801"/>
    </source>
</evidence>
<dbReference type="InterPro" id="IPR029052">
    <property type="entry name" value="Metallo-depent_PP-like"/>
</dbReference>
<feature type="transmembrane region" description="Helical" evidence="3">
    <location>
        <begin position="20"/>
        <end position="43"/>
    </location>
</feature>
<keyword evidence="3" id="KW-0812">Transmembrane</keyword>
<dbReference type="GO" id="GO:0000324">
    <property type="term" value="C:fungal-type vacuole"/>
    <property type="evidence" value="ECO:0007669"/>
    <property type="project" value="TreeGrafter"/>
</dbReference>
<evidence type="ECO:0000259" key="4">
    <source>
        <dbReference type="Pfam" id="PF00149"/>
    </source>
</evidence>
<keyword evidence="6" id="KW-1185">Reference proteome</keyword>
<dbReference type="AlphaFoldDB" id="A0A2G5B2F9"/>
<dbReference type="GO" id="GO:0004309">
    <property type="term" value="F:exopolyphosphatase activity"/>
    <property type="evidence" value="ECO:0007669"/>
    <property type="project" value="TreeGrafter"/>
</dbReference>
<keyword evidence="2" id="KW-0325">Glycoprotein</keyword>
<gene>
    <name evidence="5" type="ORF">COEREDRAFT_83654</name>
</gene>
<dbReference type="GO" id="GO:0006798">
    <property type="term" value="P:polyphosphate catabolic process"/>
    <property type="evidence" value="ECO:0007669"/>
    <property type="project" value="TreeGrafter"/>
</dbReference>
<dbReference type="PANTHER" id="PTHR10340">
    <property type="entry name" value="SPHINGOMYELIN PHOSPHODIESTERASE"/>
    <property type="match status" value="1"/>
</dbReference>
<evidence type="ECO:0000313" key="6">
    <source>
        <dbReference type="Proteomes" id="UP000242474"/>
    </source>
</evidence>
<reference evidence="5 6" key="1">
    <citation type="journal article" date="2015" name="Genome Biol. Evol.">
        <title>Phylogenomic analyses indicate that early fungi evolved digesting cell walls of algal ancestors of land plants.</title>
        <authorList>
            <person name="Chang Y."/>
            <person name="Wang S."/>
            <person name="Sekimoto S."/>
            <person name="Aerts A.L."/>
            <person name="Choi C."/>
            <person name="Clum A."/>
            <person name="LaButti K.M."/>
            <person name="Lindquist E.A."/>
            <person name="Yee Ngan C."/>
            <person name="Ohm R.A."/>
            <person name="Salamov A.A."/>
            <person name="Grigoriev I.V."/>
            <person name="Spatafora J.W."/>
            <person name="Berbee M.L."/>
        </authorList>
    </citation>
    <scope>NUCLEOTIDE SEQUENCE [LARGE SCALE GENOMIC DNA]</scope>
    <source>
        <strain evidence="5 6">NRRL 1564</strain>
    </source>
</reference>
<evidence type="ECO:0000256" key="2">
    <source>
        <dbReference type="ARBA" id="ARBA00023180"/>
    </source>
</evidence>
<dbReference type="PANTHER" id="PTHR10340:SF55">
    <property type="entry name" value="ENDOPOLYPHOSPHATASE"/>
    <property type="match status" value="1"/>
</dbReference>
<dbReference type="SUPFAM" id="SSF56300">
    <property type="entry name" value="Metallo-dependent phosphatases"/>
    <property type="match status" value="1"/>
</dbReference>
<feature type="domain" description="Calcineurin-like phosphoesterase" evidence="4">
    <location>
        <begin position="68"/>
        <end position="349"/>
    </location>
</feature>
<dbReference type="GO" id="GO:0008081">
    <property type="term" value="F:phosphoric diester hydrolase activity"/>
    <property type="evidence" value="ECO:0007669"/>
    <property type="project" value="TreeGrafter"/>
</dbReference>
<accession>A0A2G5B2F9</accession>
<dbReference type="Pfam" id="PF00149">
    <property type="entry name" value="Metallophos"/>
    <property type="match status" value="1"/>
</dbReference>
<keyword evidence="1" id="KW-0378">Hydrolase</keyword>
<evidence type="ECO:0000256" key="3">
    <source>
        <dbReference type="SAM" id="Phobius"/>
    </source>
</evidence>
<sequence length="584" mass="66988">MHETTALLGQRQNQRRFPNITTLVTLITAVLASIAVVVTLLYATTLRERSSTIDSDNGKRLSDNAVGRFLHITDMHIDTLYIEGSTTYSQCHRKPPHNMLEISGDGHRRTGPFGIAEAKCDSPIELINATSQHLRLKWGAKRKVDFVLWTGDSARHDKDIDSPRSFNDIIHSNIIASAALRHAFGNTPIVPNIGNNDVNPHNELPAPGHKQARKTFSSLADAWNGFIPKDQMATFLYGGYFARDIVDLSSSRGLTALSLNTMYWYRANDRIGGCKAKDSPGLAQLAWIRYQIGRARKRNRDLILIGHVLPTRDNYRPTCYHGYARTVTQVIPPSYSNPLPVVRAQLFGHSNVDLWTFVGHESKWIESTPFPTNNFTKDGRLWWEREVDEVSGYFGKLIRNVWSKDNFIENQFNEERSWESMEDDPIVSYTEDRYGNIWPTTSLSQPTRLPADFVDNVIKEFKRVIVKESPNPRMGVTTISPSIIPRYFPAYRIFYYLRKPSSYRRWSHLLPGTLIDYDVYWANISKLNNHPIKDKSDFFKLLYRFSTTYDISDLSIDSYLVWAEKLVNSKRLRKKFRSLATLNS</sequence>
<proteinExistence type="predicted"/>
<keyword evidence="3" id="KW-0472">Membrane</keyword>
<dbReference type="InterPro" id="IPR004843">
    <property type="entry name" value="Calcineurin-like_PHP"/>
</dbReference>
<protein>
    <recommendedName>
        <fullName evidence="4">Calcineurin-like phosphoesterase domain-containing protein</fullName>
    </recommendedName>
</protein>
<evidence type="ECO:0000313" key="5">
    <source>
        <dbReference type="EMBL" id="PIA13184.1"/>
    </source>
</evidence>
<dbReference type="Gene3D" id="3.60.21.10">
    <property type="match status" value="1"/>
</dbReference>
<dbReference type="GO" id="GO:0005615">
    <property type="term" value="C:extracellular space"/>
    <property type="evidence" value="ECO:0007669"/>
    <property type="project" value="TreeGrafter"/>
</dbReference>
<dbReference type="EMBL" id="KZ303544">
    <property type="protein sequence ID" value="PIA13184.1"/>
    <property type="molecule type" value="Genomic_DNA"/>
</dbReference>